<evidence type="ECO:0000313" key="2">
    <source>
        <dbReference type="Proteomes" id="UP000215002"/>
    </source>
</evidence>
<protein>
    <submittedName>
        <fullName evidence="1">Uncharacterized protein</fullName>
    </submittedName>
</protein>
<dbReference type="OrthoDB" id="9796786at2"/>
<name>A0A223NWX4_9SPHI</name>
<organism evidence="1 2">
    <name type="scientific">Mucilaginibacter xinganensis</name>
    <dbReference type="NCBI Taxonomy" id="1234841"/>
    <lineage>
        <taxon>Bacteria</taxon>
        <taxon>Pseudomonadati</taxon>
        <taxon>Bacteroidota</taxon>
        <taxon>Sphingobacteriia</taxon>
        <taxon>Sphingobacteriales</taxon>
        <taxon>Sphingobacteriaceae</taxon>
        <taxon>Mucilaginibacter</taxon>
    </lineage>
</organism>
<dbReference type="RefSeq" id="WP_094570737.1">
    <property type="nucleotide sequence ID" value="NZ_CP022743.1"/>
</dbReference>
<keyword evidence="2" id="KW-1185">Reference proteome</keyword>
<dbReference type="EMBL" id="CP022743">
    <property type="protein sequence ID" value="ASU34379.1"/>
    <property type="molecule type" value="Genomic_DNA"/>
</dbReference>
<accession>A0A223NWX4</accession>
<dbReference type="Proteomes" id="UP000215002">
    <property type="component" value="Chromosome"/>
</dbReference>
<evidence type="ECO:0000313" key="1">
    <source>
        <dbReference type="EMBL" id="ASU34379.1"/>
    </source>
</evidence>
<reference evidence="1 2" key="1">
    <citation type="submission" date="2017-08" db="EMBL/GenBank/DDBJ databases">
        <title>Complete genome sequence of Mucilaginibacter sp. strain BJC16-A31.</title>
        <authorList>
            <consortium name="Henan University of Science and Technology"/>
            <person name="You X."/>
        </authorList>
    </citation>
    <scope>NUCLEOTIDE SEQUENCE [LARGE SCALE GENOMIC DNA]</scope>
    <source>
        <strain evidence="1 2">BJC16-A31</strain>
    </source>
</reference>
<sequence length="69" mass="7914">MTAIKNDEEYQKAISRYEQVQGALSNDPNHEGKINLANEISAYEDSIWDLPELTPEQSKRIMQEEFGAK</sequence>
<proteinExistence type="predicted"/>
<dbReference type="AlphaFoldDB" id="A0A223NWX4"/>
<gene>
    <name evidence="1" type="ORF">MuYL_2492</name>
</gene>
<dbReference type="KEGG" id="muc:MuYL_2492"/>